<feature type="domain" description="DUF4352" evidence="3">
    <location>
        <begin position="67"/>
        <end position="178"/>
    </location>
</feature>
<evidence type="ECO:0000256" key="2">
    <source>
        <dbReference type="SAM" id="SignalP"/>
    </source>
</evidence>
<dbReference type="InterPro" id="IPR029050">
    <property type="entry name" value="Immunoprotect_excell_Ig-like"/>
</dbReference>
<proteinExistence type="predicted"/>
<dbReference type="RefSeq" id="WP_266056071.1">
    <property type="nucleotide sequence ID" value="NZ_JAPFQN010000004.1"/>
</dbReference>
<reference evidence="4 5" key="1">
    <citation type="submission" date="2022-11" db="EMBL/GenBank/DDBJ databases">
        <title>The characterization of three novel Bacteroidetes species and genomic analysis of their roles in tidal elemental geochemical cycles.</title>
        <authorList>
            <person name="Ma K."/>
        </authorList>
    </citation>
    <scope>NUCLEOTIDE SEQUENCE [LARGE SCALE GENOMIC DNA]</scope>
    <source>
        <strain evidence="4 5">M17</strain>
    </source>
</reference>
<keyword evidence="1 2" id="KW-0732">Signal</keyword>
<dbReference type="InterPro" id="IPR029051">
    <property type="entry name" value="DUF4352"/>
</dbReference>
<dbReference type="PROSITE" id="PS51257">
    <property type="entry name" value="PROKAR_LIPOPROTEIN"/>
    <property type="match status" value="1"/>
</dbReference>
<dbReference type="Gene3D" id="2.60.40.1240">
    <property type="match status" value="1"/>
</dbReference>
<organism evidence="4 5">
    <name type="scientific">Mangrovivirga halotolerans</name>
    <dbReference type="NCBI Taxonomy" id="2993936"/>
    <lineage>
        <taxon>Bacteria</taxon>
        <taxon>Pseudomonadati</taxon>
        <taxon>Bacteroidota</taxon>
        <taxon>Cytophagia</taxon>
        <taxon>Cytophagales</taxon>
        <taxon>Mangrovivirgaceae</taxon>
        <taxon>Mangrovivirga</taxon>
    </lineage>
</organism>
<protein>
    <submittedName>
        <fullName evidence="4">DUF4352 domain-containing protein</fullName>
    </submittedName>
</protein>
<gene>
    <name evidence="4" type="ORF">OO013_07325</name>
</gene>
<dbReference type="EMBL" id="JAPFQN010000004">
    <property type="protein sequence ID" value="MCX2743669.1"/>
    <property type="molecule type" value="Genomic_DNA"/>
</dbReference>
<name>A0ABT3RPE9_9BACT</name>
<feature type="signal peptide" evidence="2">
    <location>
        <begin position="1"/>
        <end position="20"/>
    </location>
</feature>
<evidence type="ECO:0000313" key="4">
    <source>
        <dbReference type="EMBL" id="MCX2743669.1"/>
    </source>
</evidence>
<sequence length="193" mass="21476">MKTKPFFFIALIALSSLVYSCSESKSDEKIESTEEVEAVVEQTEVKESSSPAVENTVAYYGDVTTGKMNEGVESEGRRITVLEFGEAKSKDPEIFEVSEGKKLVYIKTRVENIDAEQWKSSMLQFFLRDASGEEYAPALYETNKGDNLPQVDLKRGELSEGYIGFEVNPEVEDLCLAYAVNLGEGKLIAIDLK</sequence>
<evidence type="ECO:0000313" key="5">
    <source>
        <dbReference type="Proteomes" id="UP001209885"/>
    </source>
</evidence>
<keyword evidence="5" id="KW-1185">Reference proteome</keyword>
<comment type="caution">
    <text evidence="4">The sequence shown here is derived from an EMBL/GenBank/DDBJ whole genome shotgun (WGS) entry which is preliminary data.</text>
</comment>
<accession>A0ABT3RPE9</accession>
<dbReference type="Proteomes" id="UP001209885">
    <property type="component" value="Unassembled WGS sequence"/>
</dbReference>
<feature type="chain" id="PRO_5045525076" evidence="2">
    <location>
        <begin position="21"/>
        <end position="193"/>
    </location>
</feature>
<evidence type="ECO:0000256" key="1">
    <source>
        <dbReference type="ARBA" id="ARBA00022729"/>
    </source>
</evidence>
<evidence type="ECO:0000259" key="3">
    <source>
        <dbReference type="Pfam" id="PF11611"/>
    </source>
</evidence>
<dbReference type="Pfam" id="PF11611">
    <property type="entry name" value="DUF4352"/>
    <property type="match status" value="1"/>
</dbReference>